<evidence type="ECO:0000256" key="2">
    <source>
        <dbReference type="ARBA" id="ARBA00022908"/>
    </source>
</evidence>
<evidence type="ECO:0000256" key="1">
    <source>
        <dbReference type="ARBA" id="ARBA00008857"/>
    </source>
</evidence>
<dbReference type="GO" id="GO:0015074">
    <property type="term" value="P:DNA integration"/>
    <property type="evidence" value="ECO:0007669"/>
    <property type="project" value="UniProtKB-KW"/>
</dbReference>
<dbReference type="InterPro" id="IPR038488">
    <property type="entry name" value="Integrase_DNA-bd_sf"/>
</dbReference>
<reference evidence="4 5" key="1">
    <citation type="submission" date="2018-04" db="EMBL/GenBank/DDBJ databases">
        <title>Altererythrobacter sp. HME9302 genome sequencing and assembly.</title>
        <authorList>
            <person name="Kang H."/>
            <person name="Kim H."/>
            <person name="Joh K."/>
        </authorList>
    </citation>
    <scope>NUCLEOTIDE SEQUENCE [LARGE SCALE GENOMIC DNA]</scope>
    <source>
        <strain evidence="4 5">HME9302</strain>
    </source>
</reference>
<proteinExistence type="inferred from homology"/>
<comment type="similarity">
    <text evidence="1">Belongs to the 'phage' integrase family.</text>
</comment>
<keyword evidence="2" id="KW-0229">DNA integration</keyword>
<dbReference type="AlphaFoldDB" id="A0A369Q844"/>
<keyword evidence="5" id="KW-1185">Reference proteome</keyword>
<sequence>MPLNDAEILGSKPKAKPFRWADAKGLFVEILPSGSKLWRFKYRFTAKEKTLALGAYPENWQMRANDSFVWIAEE</sequence>
<dbReference type="PANTHER" id="PTHR30629">
    <property type="entry name" value="PROPHAGE INTEGRASE"/>
    <property type="match status" value="1"/>
</dbReference>
<dbReference type="InterPro" id="IPR050808">
    <property type="entry name" value="Phage_Integrase"/>
</dbReference>
<dbReference type="Proteomes" id="UP000253727">
    <property type="component" value="Unassembled WGS sequence"/>
</dbReference>
<name>A0A369Q844_9SPHN</name>
<dbReference type="EMBL" id="QBKA01000002">
    <property type="protein sequence ID" value="RDC60874.1"/>
    <property type="molecule type" value="Genomic_DNA"/>
</dbReference>
<evidence type="ECO:0000259" key="3">
    <source>
        <dbReference type="Pfam" id="PF13356"/>
    </source>
</evidence>
<dbReference type="Gene3D" id="3.30.160.390">
    <property type="entry name" value="Integrase, DNA-binding domain"/>
    <property type="match status" value="1"/>
</dbReference>
<protein>
    <recommendedName>
        <fullName evidence="3">Integrase DNA-binding domain-containing protein</fullName>
    </recommendedName>
</protein>
<dbReference type="Pfam" id="PF13356">
    <property type="entry name" value="Arm-DNA-bind_3"/>
    <property type="match status" value="1"/>
</dbReference>
<dbReference type="PANTHER" id="PTHR30629:SF2">
    <property type="entry name" value="PROPHAGE INTEGRASE INTS-RELATED"/>
    <property type="match status" value="1"/>
</dbReference>
<dbReference type="InterPro" id="IPR025166">
    <property type="entry name" value="Integrase_DNA_bind_dom"/>
</dbReference>
<dbReference type="RefSeq" id="WP_181815747.1">
    <property type="nucleotide sequence ID" value="NZ_QBKA01000002.1"/>
</dbReference>
<feature type="domain" description="Integrase DNA-binding" evidence="3">
    <location>
        <begin position="3"/>
        <end position="58"/>
    </location>
</feature>
<evidence type="ECO:0000313" key="4">
    <source>
        <dbReference type="EMBL" id="RDC60874.1"/>
    </source>
</evidence>
<organism evidence="4 5">
    <name type="scientific">Alteripontixanthobacter maritimus</name>
    <dbReference type="NCBI Taxonomy" id="2161824"/>
    <lineage>
        <taxon>Bacteria</taxon>
        <taxon>Pseudomonadati</taxon>
        <taxon>Pseudomonadota</taxon>
        <taxon>Alphaproteobacteria</taxon>
        <taxon>Sphingomonadales</taxon>
        <taxon>Erythrobacteraceae</taxon>
        <taxon>Alteripontixanthobacter</taxon>
    </lineage>
</organism>
<evidence type="ECO:0000313" key="5">
    <source>
        <dbReference type="Proteomes" id="UP000253727"/>
    </source>
</evidence>
<comment type="caution">
    <text evidence="4">The sequence shown here is derived from an EMBL/GenBank/DDBJ whole genome shotgun (WGS) entry which is preliminary data.</text>
</comment>
<gene>
    <name evidence="4" type="ORF">HME9302_02090</name>
</gene>
<accession>A0A369Q844</accession>